<accession>A0A6L9E781</accession>
<dbReference type="PANTHER" id="PTHR34220:SF7">
    <property type="entry name" value="SENSOR HISTIDINE KINASE YPDA"/>
    <property type="match status" value="1"/>
</dbReference>
<proteinExistence type="predicted"/>
<dbReference type="InterPro" id="IPR010559">
    <property type="entry name" value="Sig_transdc_His_kin_internal"/>
</dbReference>
<protein>
    <submittedName>
        <fullName evidence="3">Histidine kinase</fullName>
    </submittedName>
</protein>
<dbReference type="GO" id="GO:0000155">
    <property type="term" value="F:phosphorelay sensor kinase activity"/>
    <property type="evidence" value="ECO:0007669"/>
    <property type="project" value="InterPro"/>
</dbReference>
<dbReference type="AlphaFoldDB" id="A0A6L9E781"/>
<feature type="transmembrane region" description="Helical" evidence="1">
    <location>
        <begin position="70"/>
        <end position="87"/>
    </location>
</feature>
<evidence type="ECO:0000313" key="3">
    <source>
        <dbReference type="EMBL" id="NAS10586.1"/>
    </source>
</evidence>
<comment type="caution">
    <text evidence="3">The sequence shown here is derived from an EMBL/GenBank/DDBJ whole genome shotgun (WGS) entry which is preliminary data.</text>
</comment>
<evidence type="ECO:0000313" key="4">
    <source>
        <dbReference type="Proteomes" id="UP000475249"/>
    </source>
</evidence>
<evidence type="ECO:0000259" key="2">
    <source>
        <dbReference type="Pfam" id="PF06580"/>
    </source>
</evidence>
<keyword evidence="1" id="KW-0472">Membrane</keyword>
<reference evidence="3 4" key="1">
    <citation type="submission" date="2020-01" db="EMBL/GenBank/DDBJ databases">
        <title>Bacteria diversity of Porities sp.</title>
        <authorList>
            <person name="Wang G."/>
        </authorList>
    </citation>
    <scope>NUCLEOTIDE SEQUENCE [LARGE SCALE GENOMIC DNA]</scope>
    <source>
        <strain evidence="3 4">R33</strain>
    </source>
</reference>
<dbReference type="GO" id="GO:0016020">
    <property type="term" value="C:membrane"/>
    <property type="evidence" value="ECO:0007669"/>
    <property type="project" value="InterPro"/>
</dbReference>
<dbReference type="InterPro" id="IPR050640">
    <property type="entry name" value="Bact_2-comp_sensor_kinase"/>
</dbReference>
<name>A0A6L9E781_9FLAO</name>
<keyword evidence="1" id="KW-1133">Transmembrane helix</keyword>
<sequence length="342" mass="39483">MISRIKGMDSSWKEVFFQVLLHVVLFIFYSFDKEEPGIEEYQIALFLNYAIGALIINYLFIPRLYYKKKYLLFVLASALVVGTIIITEEFVLEQIYFPDTRGTQFQGVIYGLLDVMPVIIILSGFKFAWDASKKQTELEALRVSAHESELQFLKSQINPHFLFNNLNNLYSYAIENSPKTPSIILELSSVLRYMLYDCKERYVPLSKEIEHLQNFTKLHQLQIENRGQVEFKTDNNSSGYAIAPLILSVFLENAFKHSTASQSKGICIKVALLIDQKGLLAFQCRNTFETQTNTEDVPHGIGLLNVKKRLNLLYPEQHKLHIESQKDLYSVDLSMQLKRLKA</sequence>
<dbReference type="InterPro" id="IPR036890">
    <property type="entry name" value="HATPase_C_sf"/>
</dbReference>
<feature type="transmembrane region" description="Helical" evidence="1">
    <location>
        <begin position="43"/>
        <end position="61"/>
    </location>
</feature>
<keyword evidence="3" id="KW-0808">Transferase</keyword>
<keyword evidence="4" id="KW-1185">Reference proteome</keyword>
<feature type="transmembrane region" description="Helical" evidence="1">
    <location>
        <begin position="12"/>
        <end position="31"/>
    </location>
</feature>
<dbReference type="RefSeq" id="WP_161433385.1">
    <property type="nucleotide sequence ID" value="NZ_WXYO01000001.1"/>
</dbReference>
<feature type="domain" description="Signal transduction histidine kinase internal region" evidence="2">
    <location>
        <begin position="148"/>
        <end position="226"/>
    </location>
</feature>
<feature type="transmembrane region" description="Helical" evidence="1">
    <location>
        <begin position="107"/>
        <end position="129"/>
    </location>
</feature>
<keyword evidence="1" id="KW-0812">Transmembrane</keyword>
<dbReference type="Gene3D" id="3.30.565.10">
    <property type="entry name" value="Histidine kinase-like ATPase, C-terminal domain"/>
    <property type="match status" value="1"/>
</dbReference>
<keyword evidence="3" id="KW-0418">Kinase</keyword>
<dbReference type="EMBL" id="WXYO01000001">
    <property type="protein sequence ID" value="NAS10586.1"/>
    <property type="molecule type" value="Genomic_DNA"/>
</dbReference>
<dbReference type="PANTHER" id="PTHR34220">
    <property type="entry name" value="SENSOR HISTIDINE KINASE YPDA"/>
    <property type="match status" value="1"/>
</dbReference>
<gene>
    <name evidence="3" type="ORF">GTQ38_01140</name>
</gene>
<dbReference type="Pfam" id="PF06580">
    <property type="entry name" value="His_kinase"/>
    <property type="match status" value="1"/>
</dbReference>
<dbReference type="Proteomes" id="UP000475249">
    <property type="component" value="Unassembled WGS sequence"/>
</dbReference>
<organism evidence="3 4">
    <name type="scientific">Poritiphilus flavus</name>
    <dbReference type="NCBI Taxonomy" id="2697053"/>
    <lineage>
        <taxon>Bacteria</taxon>
        <taxon>Pseudomonadati</taxon>
        <taxon>Bacteroidota</taxon>
        <taxon>Flavobacteriia</taxon>
        <taxon>Flavobacteriales</taxon>
        <taxon>Flavobacteriaceae</taxon>
        <taxon>Poritiphilus</taxon>
    </lineage>
</organism>
<evidence type="ECO:0000256" key="1">
    <source>
        <dbReference type="SAM" id="Phobius"/>
    </source>
</evidence>